<dbReference type="AlphaFoldDB" id="A0AAD1QZJ1"/>
<gene>
    <name evidence="2" type="ORF">PECUL_23A060581</name>
</gene>
<name>A0AAD1QZJ1_PELCU</name>
<feature type="compositionally biased region" description="Basic and acidic residues" evidence="1">
    <location>
        <begin position="46"/>
        <end position="62"/>
    </location>
</feature>
<keyword evidence="3" id="KW-1185">Reference proteome</keyword>
<proteinExistence type="predicted"/>
<sequence>MADTPDTQAPDTEQVAMSLQSTFERLLHNVDRLFTSFWAKLEARAMETPRQNQEHSREKREVSGPPQAEAENPPPLAATLQQEHQPSLPSKRLGLETEDPNL</sequence>
<protein>
    <submittedName>
        <fullName evidence="2">Uncharacterized protein</fullName>
    </submittedName>
</protein>
<dbReference type="Proteomes" id="UP001295444">
    <property type="component" value="Chromosome 01"/>
</dbReference>
<dbReference type="EMBL" id="OW240912">
    <property type="protein sequence ID" value="CAH2220874.1"/>
    <property type="molecule type" value="Genomic_DNA"/>
</dbReference>
<evidence type="ECO:0000256" key="1">
    <source>
        <dbReference type="SAM" id="MobiDB-lite"/>
    </source>
</evidence>
<evidence type="ECO:0000313" key="3">
    <source>
        <dbReference type="Proteomes" id="UP001295444"/>
    </source>
</evidence>
<reference evidence="2" key="1">
    <citation type="submission" date="2022-03" db="EMBL/GenBank/DDBJ databases">
        <authorList>
            <person name="Alioto T."/>
            <person name="Alioto T."/>
            <person name="Gomez Garrido J."/>
        </authorList>
    </citation>
    <scope>NUCLEOTIDE SEQUENCE</scope>
</reference>
<organism evidence="2 3">
    <name type="scientific">Pelobates cultripes</name>
    <name type="common">Western spadefoot toad</name>
    <dbReference type="NCBI Taxonomy" id="61616"/>
    <lineage>
        <taxon>Eukaryota</taxon>
        <taxon>Metazoa</taxon>
        <taxon>Chordata</taxon>
        <taxon>Craniata</taxon>
        <taxon>Vertebrata</taxon>
        <taxon>Euteleostomi</taxon>
        <taxon>Amphibia</taxon>
        <taxon>Batrachia</taxon>
        <taxon>Anura</taxon>
        <taxon>Pelobatoidea</taxon>
        <taxon>Pelobatidae</taxon>
        <taxon>Pelobates</taxon>
    </lineage>
</organism>
<feature type="region of interest" description="Disordered" evidence="1">
    <location>
        <begin position="46"/>
        <end position="102"/>
    </location>
</feature>
<accession>A0AAD1QZJ1</accession>
<evidence type="ECO:0000313" key="2">
    <source>
        <dbReference type="EMBL" id="CAH2220874.1"/>
    </source>
</evidence>
<feature type="compositionally biased region" description="Polar residues" evidence="1">
    <location>
        <begin position="79"/>
        <end position="88"/>
    </location>
</feature>